<accession>A0A8K0PDB4</accession>
<comment type="caution">
    <text evidence="2">The sequence shown here is derived from an EMBL/GenBank/DDBJ whole genome shotgun (WGS) entry which is preliminary data.</text>
</comment>
<reference evidence="2" key="2">
    <citation type="submission" date="2017-10" db="EMBL/GenBank/DDBJ databases">
        <title>Ladona fulva Genome sequencing and assembly.</title>
        <authorList>
            <person name="Murali S."/>
            <person name="Richards S."/>
            <person name="Bandaranaike D."/>
            <person name="Bellair M."/>
            <person name="Blankenburg K."/>
            <person name="Chao H."/>
            <person name="Dinh H."/>
            <person name="Doddapaneni H."/>
            <person name="Dugan-Rocha S."/>
            <person name="Elkadiri S."/>
            <person name="Gnanaolivu R."/>
            <person name="Hernandez B."/>
            <person name="Skinner E."/>
            <person name="Javaid M."/>
            <person name="Lee S."/>
            <person name="Li M."/>
            <person name="Ming W."/>
            <person name="Munidasa M."/>
            <person name="Muniz J."/>
            <person name="Nguyen L."/>
            <person name="Hughes D."/>
            <person name="Osuji N."/>
            <person name="Pu L.-L."/>
            <person name="Puazo M."/>
            <person name="Qu C."/>
            <person name="Quiroz J."/>
            <person name="Raj R."/>
            <person name="Weissenberger G."/>
            <person name="Xin Y."/>
            <person name="Zou X."/>
            <person name="Han Y."/>
            <person name="Worley K."/>
            <person name="Muzny D."/>
            <person name="Gibbs R."/>
        </authorList>
    </citation>
    <scope>NUCLEOTIDE SEQUENCE</scope>
    <source>
        <strain evidence="2">Sampled in the wild</strain>
    </source>
</reference>
<dbReference type="CDD" id="cd00037">
    <property type="entry name" value="CLECT"/>
    <property type="match status" value="1"/>
</dbReference>
<keyword evidence="1" id="KW-0732">Signal</keyword>
<evidence type="ECO:0008006" key="4">
    <source>
        <dbReference type="Google" id="ProtNLM"/>
    </source>
</evidence>
<reference evidence="2" key="1">
    <citation type="submission" date="2013-04" db="EMBL/GenBank/DDBJ databases">
        <authorList>
            <person name="Qu J."/>
            <person name="Murali S.C."/>
            <person name="Bandaranaike D."/>
            <person name="Bellair M."/>
            <person name="Blankenburg K."/>
            <person name="Chao H."/>
            <person name="Dinh H."/>
            <person name="Doddapaneni H."/>
            <person name="Downs B."/>
            <person name="Dugan-Rocha S."/>
            <person name="Elkadiri S."/>
            <person name="Gnanaolivu R.D."/>
            <person name="Hernandez B."/>
            <person name="Javaid M."/>
            <person name="Jayaseelan J.C."/>
            <person name="Lee S."/>
            <person name="Li M."/>
            <person name="Ming W."/>
            <person name="Munidasa M."/>
            <person name="Muniz J."/>
            <person name="Nguyen L."/>
            <person name="Ongeri F."/>
            <person name="Osuji N."/>
            <person name="Pu L.-L."/>
            <person name="Puazo M."/>
            <person name="Qu C."/>
            <person name="Quiroz J."/>
            <person name="Raj R."/>
            <person name="Weissenberger G."/>
            <person name="Xin Y."/>
            <person name="Zou X."/>
            <person name="Han Y."/>
            <person name="Richards S."/>
            <person name="Worley K."/>
            <person name="Muzny D."/>
            <person name="Gibbs R."/>
        </authorList>
    </citation>
    <scope>NUCLEOTIDE SEQUENCE</scope>
    <source>
        <strain evidence="2">Sampled in the wild</strain>
    </source>
</reference>
<dbReference type="Proteomes" id="UP000792457">
    <property type="component" value="Unassembled WGS sequence"/>
</dbReference>
<feature type="signal peptide" evidence="1">
    <location>
        <begin position="1"/>
        <end position="19"/>
    </location>
</feature>
<name>A0A8K0PDB4_LADFU</name>
<feature type="chain" id="PRO_5035480663" description="C-type lectin domain-containing protein" evidence="1">
    <location>
        <begin position="20"/>
        <end position="123"/>
    </location>
</feature>
<dbReference type="EMBL" id="KZ309552">
    <property type="protein sequence ID" value="KAG8239209.1"/>
    <property type="molecule type" value="Genomic_DNA"/>
</dbReference>
<protein>
    <recommendedName>
        <fullName evidence="4">C-type lectin domain-containing protein</fullName>
    </recommendedName>
</protein>
<gene>
    <name evidence="2" type="ORF">J437_LFUL018897</name>
</gene>
<evidence type="ECO:0000313" key="3">
    <source>
        <dbReference type="Proteomes" id="UP000792457"/>
    </source>
</evidence>
<organism evidence="2 3">
    <name type="scientific">Ladona fulva</name>
    <name type="common">Scarce chaser dragonfly</name>
    <name type="synonym">Libellula fulva</name>
    <dbReference type="NCBI Taxonomy" id="123851"/>
    <lineage>
        <taxon>Eukaryota</taxon>
        <taxon>Metazoa</taxon>
        <taxon>Ecdysozoa</taxon>
        <taxon>Arthropoda</taxon>
        <taxon>Hexapoda</taxon>
        <taxon>Insecta</taxon>
        <taxon>Pterygota</taxon>
        <taxon>Palaeoptera</taxon>
        <taxon>Odonata</taxon>
        <taxon>Epiprocta</taxon>
        <taxon>Anisoptera</taxon>
        <taxon>Libelluloidea</taxon>
        <taxon>Libellulidae</taxon>
        <taxon>Ladona</taxon>
    </lineage>
</organism>
<dbReference type="OrthoDB" id="7357196at2759"/>
<keyword evidence="3" id="KW-1185">Reference proteome</keyword>
<sequence length="123" mass="13999">MTRFLTFVFLATVLSLSEQTSEPTNNEADELDLTLNIAEFGSLPNGYTCFPRANCYKMYRNWVTFAEAKRICENDGAHLAIINSAREASALVAVYHPHYEPNKEWPRLGFGDFFGRGEFHTIL</sequence>
<feature type="non-terminal residue" evidence="2">
    <location>
        <position position="123"/>
    </location>
</feature>
<evidence type="ECO:0000256" key="1">
    <source>
        <dbReference type="SAM" id="SignalP"/>
    </source>
</evidence>
<proteinExistence type="predicted"/>
<dbReference type="SUPFAM" id="SSF56436">
    <property type="entry name" value="C-type lectin-like"/>
    <property type="match status" value="1"/>
</dbReference>
<evidence type="ECO:0000313" key="2">
    <source>
        <dbReference type="EMBL" id="KAG8239209.1"/>
    </source>
</evidence>
<dbReference type="InterPro" id="IPR016187">
    <property type="entry name" value="CTDL_fold"/>
</dbReference>
<dbReference type="Gene3D" id="3.10.100.10">
    <property type="entry name" value="Mannose-Binding Protein A, subunit A"/>
    <property type="match status" value="1"/>
</dbReference>
<dbReference type="InterPro" id="IPR016186">
    <property type="entry name" value="C-type_lectin-like/link_sf"/>
</dbReference>
<dbReference type="AlphaFoldDB" id="A0A8K0PDB4"/>